<dbReference type="CDD" id="cd00229">
    <property type="entry name" value="SGNH_hydrolase"/>
    <property type="match status" value="1"/>
</dbReference>
<sequence>MFKVGEWIKIFKQRRIWQFVVALSLAVGVVGMVPVIGQAKTKQTVKVVSTQTAQPHAYALKTRAVAYKNQNLTSKVTLTKANHKAAWYRDQLADIKVNGKKTRFYHVTSITGQKSFWIETCDLQAIYSSQFHPKYQLPAAYTGKIAVLGDSIPAGWDGVRLNHGNSYFDWFGQYVHMNHKRLHNYAIPDAKIVGHRYITYNSGIEHGQDLSTQILQHKAQLKKMNYIYVAIGTNDYTKASGSGSLTNIGGKLTTYLKYLKKLNPKAKVIGILPLTRYTMKSNVNCDTFSNDRGFTLKQERDYLKKVYHKQHVKVVDFQQLAPSIITDQNHATTLNDGYLHPTVQTNQRLGLALAQTFTN</sequence>
<keyword evidence="1" id="KW-1133">Transmembrane helix</keyword>
<evidence type="ECO:0000313" key="3">
    <source>
        <dbReference type="EMBL" id="KRK98668.1"/>
    </source>
</evidence>
<evidence type="ECO:0000313" key="4">
    <source>
        <dbReference type="Proteomes" id="UP000051160"/>
    </source>
</evidence>
<dbReference type="InterPro" id="IPR013830">
    <property type="entry name" value="SGNH_hydro"/>
</dbReference>
<dbReference type="PATRIC" id="fig|1423776.4.peg.406"/>
<evidence type="ECO:0000256" key="1">
    <source>
        <dbReference type="SAM" id="Phobius"/>
    </source>
</evidence>
<dbReference type="STRING" id="1423776.FD04_GL000402"/>
<dbReference type="Gene3D" id="3.40.50.1110">
    <property type="entry name" value="SGNH hydrolase"/>
    <property type="match status" value="1"/>
</dbReference>
<dbReference type="EMBL" id="AZEE01000027">
    <property type="protein sequence ID" value="KRK98668.1"/>
    <property type="molecule type" value="Genomic_DNA"/>
</dbReference>
<dbReference type="InterPro" id="IPR036514">
    <property type="entry name" value="SGNH_hydro_sf"/>
</dbReference>
<protein>
    <recommendedName>
        <fullName evidence="2">SGNH hydrolase-type esterase domain-containing protein</fullName>
    </recommendedName>
</protein>
<dbReference type="RefSeq" id="WP_082603108.1">
    <property type="nucleotide sequence ID" value="NZ_AZEE01000027.1"/>
</dbReference>
<name>A0A0R1LS47_9LACO</name>
<dbReference type="SUPFAM" id="SSF52266">
    <property type="entry name" value="SGNH hydrolase"/>
    <property type="match status" value="1"/>
</dbReference>
<reference evidence="3 4" key="1">
    <citation type="journal article" date="2015" name="Genome Announc.">
        <title>Expanding the biotechnology potential of lactobacilli through comparative genomics of 213 strains and associated genera.</title>
        <authorList>
            <person name="Sun Z."/>
            <person name="Harris H.M."/>
            <person name="McCann A."/>
            <person name="Guo C."/>
            <person name="Argimon S."/>
            <person name="Zhang W."/>
            <person name="Yang X."/>
            <person name="Jeffery I.B."/>
            <person name="Cooney J.C."/>
            <person name="Kagawa T.F."/>
            <person name="Liu W."/>
            <person name="Song Y."/>
            <person name="Salvetti E."/>
            <person name="Wrobel A."/>
            <person name="Rasinkangas P."/>
            <person name="Parkhill J."/>
            <person name="Rea M.C."/>
            <person name="O'Sullivan O."/>
            <person name="Ritari J."/>
            <person name="Douillard F.P."/>
            <person name="Paul Ross R."/>
            <person name="Yang R."/>
            <person name="Briner A.E."/>
            <person name="Felis G.E."/>
            <person name="de Vos W.M."/>
            <person name="Barrangou R."/>
            <person name="Klaenhammer T.R."/>
            <person name="Caufield P.W."/>
            <person name="Cui Y."/>
            <person name="Zhang H."/>
            <person name="O'Toole P.W."/>
        </authorList>
    </citation>
    <scope>NUCLEOTIDE SEQUENCE [LARGE SCALE GENOMIC DNA]</scope>
    <source>
        <strain evidence="3 4">DSM 19909</strain>
    </source>
</reference>
<organism evidence="3 4">
    <name type="scientific">Secundilactobacillus odoratitofui DSM 19909 = JCM 15043</name>
    <dbReference type="NCBI Taxonomy" id="1423776"/>
    <lineage>
        <taxon>Bacteria</taxon>
        <taxon>Bacillati</taxon>
        <taxon>Bacillota</taxon>
        <taxon>Bacilli</taxon>
        <taxon>Lactobacillales</taxon>
        <taxon>Lactobacillaceae</taxon>
        <taxon>Secundilactobacillus</taxon>
    </lineage>
</organism>
<keyword evidence="1" id="KW-0812">Transmembrane</keyword>
<evidence type="ECO:0000259" key="2">
    <source>
        <dbReference type="Pfam" id="PF13472"/>
    </source>
</evidence>
<gene>
    <name evidence="3" type="ORF">FD04_GL000402</name>
</gene>
<keyword evidence="1" id="KW-0472">Membrane</keyword>
<dbReference type="OrthoDB" id="2311671at2"/>
<dbReference type="Pfam" id="PF13472">
    <property type="entry name" value="Lipase_GDSL_2"/>
    <property type="match status" value="1"/>
</dbReference>
<proteinExistence type="predicted"/>
<dbReference type="AlphaFoldDB" id="A0A0R1LS47"/>
<feature type="domain" description="SGNH hydrolase-type esterase" evidence="2">
    <location>
        <begin position="147"/>
        <end position="347"/>
    </location>
</feature>
<dbReference type="Proteomes" id="UP000051160">
    <property type="component" value="Unassembled WGS sequence"/>
</dbReference>
<accession>A0A0R1LS47</accession>
<comment type="caution">
    <text evidence="3">The sequence shown here is derived from an EMBL/GenBank/DDBJ whole genome shotgun (WGS) entry which is preliminary data.</text>
</comment>
<keyword evidence="4" id="KW-1185">Reference proteome</keyword>
<feature type="transmembrane region" description="Helical" evidence="1">
    <location>
        <begin position="16"/>
        <end position="37"/>
    </location>
</feature>